<feature type="active site" description="Charge relay system" evidence="5">
    <location>
        <position position="229"/>
    </location>
</feature>
<evidence type="ECO:0000256" key="4">
    <source>
        <dbReference type="ARBA" id="ARBA00022825"/>
    </source>
</evidence>
<evidence type="ECO:0000256" key="1">
    <source>
        <dbReference type="ARBA" id="ARBA00011073"/>
    </source>
</evidence>
<comment type="similarity">
    <text evidence="1 5">Belongs to the peptidase S8 family.</text>
</comment>
<dbReference type="EMBL" id="FWFL01000006">
    <property type="protein sequence ID" value="SLN49202.1"/>
    <property type="molecule type" value="Genomic_DNA"/>
</dbReference>
<dbReference type="AlphaFoldDB" id="A0A1Y5SW82"/>
<dbReference type="PROSITE" id="PS51892">
    <property type="entry name" value="SUBTILASE"/>
    <property type="match status" value="1"/>
</dbReference>
<sequence>MSDRENDSPDLARRRLLKRIGLAGVTIYSAPALTNLGVAHASGGGDGGGGDGGGGSGGGDAGNDGGPGGGASGGGGGSSGPSGSDRGEKGNNGGESGRDGGADNAGISQTQHRRKAANSTPKPPTEIVMFLPAASKGLDRARAAGYSVQATATNTVLGGKLYRLSVPSGRSIEEGRKELRSLVPDSTPEVNHFYTPDDFLCDDGACAANEMIGWSGWPSIYAPRIGMIDTGINLDHDALSGQNLTVHQVDLDGRQSAGRKHGTAIAAMFVGRMDQRVPGLLPNAELVAVEAFHKGSSGDQADVFSLVQAVDILLEAKVSVINMSFSGPENSLLEQVVERAAAAGVAVVAAAGNNGPGAGPAYPAAFERVLAVTAVDKQEHVYRQANRGPYINFAAPGVGVWVAASISGGRLKSGTSYAAPFVTASLAVQLMRLPNLPLNVTIGEMMRCAKDLGDPGVDPVFGNGLVAAPGQCFADEANVFPASGE</sequence>
<accession>A0A1Y5SW82</accession>
<keyword evidence="2 5" id="KW-0645">Protease</keyword>
<dbReference type="Gene3D" id="3.40.50.200">
    <property type="entry name" value="Peptidase S8/S53 domain"/>
    <property type="match status" value="1"/>
</dbReference>
<feature type="active site" description="Charge relay system" evidence="5">
    <location>
        <position position="261"/>
    </location>
</feature>
<dbReference type="RefSeq" id="WP_139837794.1">
    <property type="nucleotide sequence ID" value="NZ_FWFL01000006.1"/>
</dbReference>
<evidence type="ECO:0000313" key="9">
    <source>
        <dbReference type="Proteomes" id="UP000193827"/>
    </source>
</evidence>
<keyword evidence="3 5" id="KW-0378">Hydrolase</keyword>
<dbReference type="Proteomes" id="UP000193827">
    <property type="component" value="Unassembled WGS sequence"/>
</dbReference>
<dbReference type="InterPro" id="IPR036852">
    <property type="entry name" value="Peptidase_S8/S53_dom_sf"/>
</dbReference>
<dbReference type="InterPro" id="IPR023828">
    <property type="entry name" value="Peptidase_S8_Ser-AS"/>
</dbReference>
<dbReference type="Pfam" id="PF00082">
    <property type="entry name" value="Peptidase_S8"/>
    <property type="match status" value="1"/>
</dbReference>
<feature type="active site" description="Charge relay system" evidence="5">
    <location>
        <position position="416"/>
    </location>
</feature>
<dbReference type="InterPro" id="IPR050131">
    <property type="entry name" value="Peptidase_S8_subtilisin-like"/>
</dbReference>
<evidence type="ECO:0000259" key="7">
    <source>
        <dbReference type="Pfam" id="PF00082"/>
    </source>
</evidence>
<feature type="region of interest" description="Disordered" evidence="6">
    <location>
        <begin position="37"/>
        <end position="125"/>
    </location>
</feature>
<dbReference type="InterPro" id="IPR006311">
    <property type="entry name" value="TAT_signal"/>
</dbReference>
<evidence type="ECO:0000256" key="6">
    <source>
        <dbReference type="SAM" id="MobiDB-lite"/>
    </source>
</evidence>
<proteinExistence type="inferred from homology"/>
<evidence type="ECO:0000313" key="8">
    <source>
        <dbReference type="EMBL" id="SLN49202.1"/>
    </source>
</evidence>
<reference evidence="8 9" key="1">
    <citation type="submission" date="2017-03" db="EMBL/GenBank/DDBJ databases">
        <authorList>
            <person name="Afonso C.L."/>
            <person name="Miller P.J."/>
            <person name="Scott M.A."/>
            <person name="Spackman E."/>
            <person name="Goraichik I."/>
            <person name="Dimitrov K.M."/>
            <person name="Suarez D.L."/>
            <person name="Swayne D.E."/>
        </authorList>
    </citation>
    <scope>NUCLEOTIDE SEQUENCE [LARGE SCALE GENOMIC DNA]</scope>
    <source>
        <strain evidence="8 9">CECT 8287</strain>
    </source>
</reference>
<protein>
    <submittedName>
        <fullName evidence="8">Subtilisin DY</fullName>
        <ecNumber evidence="8">3.4.21.62</ecNumber>
    </submittedName>
</protein>
<dbReference type="PANTHER" id="PTHR43806:SF11">
    <property type="entry name" value="CEREVISIN-RELATED"/>
    <property type="match status" value="1"/>
</dbReference>
<organism evidence="8 9">
    <name type="scientific">Roseovarius litorisediminis</name>
    <dbReference type="NCBI Taxonomy" id="1312363"/>
    <lineage>
        <taxon>Bacteria</taxon>
        <taxon>Pseudomonadati</taxon>
        <taxon>Pseudomonadota</taxon>
        <taxon>Alphaproteobacteria</taxon>
        <taxon>Rhodobacterales</taxon>
        <taxon>Roseobacteraceae</taxon>
        <taxon>Roseovarius</taxon>
    </lineage>
</organism>
<keyword evidence="9" id="KW-1185">Reference proteome</keyword>
<dbReference type="PROSITE" id="PS00138">
    <property type="entry name" value="SUBTILASE_SER"/>
    <property type="match status" value="1"/>
</dbReference>
<feature type="compositionally biased region" description="Gly residues" evidence="6">
    <location>
        <begin position="42"/>
        <end position="80"/>
    </location>
</feature>
<gene>
    <name evidence="8" type="primary">apr</name>
    <name evidence="8" type="ORF">PEL8287_02570</name>
</gene>
<dbReference type="PROSITE" id="PS51318">
    <property type="entry name" value="TAT"/>
    <property type="match status" value="1"/>
</dbReference>
<evidence type="ECO:0000256" key="2">
    <source>
        <dbReference type="ARBA" id="ARBA00022670"/>
    </source>
</evidence>
<dbReference type="CDD" id="cd05561">
    <property type="entry name" value="Peptidases_S8_4"/>
    <property type="match status" value="1"/>
</dbReference>
<dbReference type="OrthoDB" id="5405281at2"/>
<name>A0A1Y5SW82_9RHOB</name>
<dbReference type="PANTHER" id="PTHR43806">
    <property type="entry name" value="PEPTIDASE S8"/>
    <property type="match status" value="1"/>
</dbReference>
<evidence type="ECO:0000256" key="5">
    <source>
        <dbReference type="PROSITE-ProRule" id="PRU01240"/>
    </source>
</evidence>
<keyword evidence="4 5" id="KW-0720">Serine protease</keyword>
<dbReference type="EC" id="3.4.21.62" evidence="8"/>
<dbReference type="GO" id="GO:0006508">
    <property type="term" value="P:proteolysis"/>
    <property type="evidence" value="ECO:0007669"/>
    <property type="project" value="UniProtKB-KW"/>
</dbReference>
<dbReference type="InterPro" id="IPR000209">
    <property type="entry name" value="Peptidase_S8/S53_dom"/>
</dbReference>
<evidence type="ECO:0000256" key="3">
    <source>
        <dbReference type="ARBA" id="ARBA00022801"/>
    </source>
</evidence>
<dbReference type="GO" id="GO:0004252">
    <property type="term" value="F:serine-type endopeptidase activity"/>
    <property type="evidence" value="ECO:0007669"/>
    <property type="project" value="UniProtKB-UniRule"/>
</dbReference>
<feature type="domain" description="Peptidase S8/S53" evidence="7">
    <location>
        <begin position="225"/>
        <end position="464"/>
    </location>
</feature>
<dbReference type="SUPFAM" id="SSF52743">
    <property type="entry name" value="Subtilisin-like"/>
    <property type="match status" value="1"/>
</dbReference>